<evidence type="ECO:0000313" key="2">
    <source>
        <dbReference type="Proteomes" id="UP000297245"/>
    </source>
</evidence>
<accession>A0A4S8MNR8</accession>
<dbReference type="EMBL" id="ML179054">
    <property type="protein sequence ID" value="THV04633.1"/>
    <property type="molecule type" value="Genomic_DNA"/>
</dbReference>
<feature type="non-terminal residue" evidence="1">
    <location>
        <position position="243"/>
    </location>
</feature>
<gene>
    <name evidence="1" type="ORF">K435DRAFT_648944</name>
</gene>
<reference evidence="1 2" key="1">
    <citation type="journal article" date="2019" name="Nat. Ecol. Evol.">
        <title>Megaphylogeny resolves global patterns of mushroom evolution.</title>
        <authorList>
            <person name="Varga T."/>
            <person name="Krizsan K."/>
            <person name="Foldi C."/>
            <person name="Dima B."/>
            <person name="Sanchez-Garcia M."/>
            <person name="Sanchez-Ramirez S."/>
            <person name="Szollosi G.J."/>
            <person name="Szarkandi J.G."/>
            <person name="Papp V."/>
            <person name="Albert L."/>
            <person name="Andreopoulos W."/>
            <person name="Angelini C."/>
            <person name="Antonin V."/>
            <person name="Barry K.W."/>
            <person name="Bougher N.L."/>
            <person name="Buchanan P."/>
            <person name="Buyck B."/>
            <person name="Bense V."/>
            <person name="Catcheside P."/>
            <person name="Chovatia M."/>
            <person name="Cooper J."/>
            <person name="Damon W."/>
            <person name="Desjardin D."/>
            <person name="Finy P."/>
            <person name="Geml J."/>
            <person name="Haridas S."/>
            <person name="Hughes K."/>
            <person name="Justo A."/>
            <person name="Karasinski D."/>
            <person name="Kautmanova I."/>
            <person name="Kiss B."/>
            <person name="Kocsube S."/>
            <person name="Kotiranta H."/>
            <person name="LaButti K.M."/>
            <person name="Lechner B.E."/>
            <person name="Liimatainen K."/>
            <person name="Lipzen A."/>
            <person name="Lukacs Z."/>
            <person name="Mihaltcheva S."/>
            <person name="Morgado L.N."/>
            <person name="Niskanen T."/>
            <person name="Noordeloos M.E."/>
            <person name="Ohm R.A."/>
            <person name="Ortiz-Santana B."/>
            <person name="Ovrebo C."/>
            <person name="Racz N."/>
            <person name="Riley R."/>
            <person name="Savchenko A."/>
            <person name="Shiryaev A."/>
            <person name="Soop K."/>
            <person name="Spirin V."/>
            <person name="Szebenyi C."/>
            <person name="Tomsovsky M."/>
            <person name="Tulloss R.E."/>
            <person name="Uehling J."/>
            <person name="Grigoriev I.V."/>
            <person name="Vagvolgyi C."/>
            <person name="Papp T."/>
            <person name="Martin F.M."/>
            <person name="Miettinen O."/>
            <person name="Hibbett D.S."/>
            <person name="Nagy L.G."/>
        </authorList>
    </citation>
    <scope>NUCLEOTIDE SEQUENCE [LARGE SCALE GENOMIC DNA]</scope>
    <source>
        <strain evidence="1 2">CBS 962.96</strain>
    </source>
</reference>
<name>A0A4S8MNR8_DENBC</name>
<dbReference type="OrthoDB" id="3204289at2759"/>
<dbReference type="AlphaFoldDB" id="A0A4S8MNR8"/>
<organism evidence="1 2">
    <name type="scientific">Dendrothele bispora (strain CBS 962.96)</name>
    <dbReference type="NCBI Taxonomy" id="1314807"/>
    <lineage>
        <taxon>Eukaryota</taxon>
        <taxon>Fungi</taxon>
        <taxon>Dikarya</taxon>
        <taxon>Basidiomycota</taxon>
        <taxon>Agaricomycotina</taxon>
        <taxon>Agaricomycetes</taxon>
        <taxon>Agaricomycetidae</taxon>
        <taxon>Agaricales</taxon>
        <taxon>Agaricales incertae sedis</taxon>
        <taxon>Dendrothele</taxon>
    </lineage>
</organism>
<keyword evidence="2" id="KW-1185">Reference proteome</keyword>
<proteinExistence type="predicted"/>
<sequence length="243" mass="27684">MINKELLSDWLEHLEYCDYSSDTVFALLNPDNPQDVPRAVKLLLYIADLKNLETSNYSPAEKKTFASISLLAEMLHSLLEPFINSELSLSQQLEHLSKFGHISCALFLKNGTDFMSNQLYGDLQCMIKNAYFTVAKAKLLSPEYKMFICLLGDDVLEALFGRARMIGGHCPNCTIGELGRRFGSVLNCASILHRHPEWERKPDRLKMFRSQDFDHLRPRNWKGDVRVGPINLQACWDSGIINA</sequence>
<evidence type="ECO:0000313" key="1">
    <source>
        <dbReference type="EMBL" id="THV04633.1"/>
    </source>
</evidence>
<dbReference type="Proteomes" id="UP000297245">
    <property type="component" value="Unassembled WGS sequence"/>
</dbReference>
<protein>
    <submittedName>
        <fullName evidence="1">Uncharacterized protein</fullName>
    </submittedName>
</protein>